<keyword evidence="2" id="KW-1185">Reference proteome</keyword>
<reference evidence="1 2" key="1">
    <citation type="submission" date="2023-04" db="EMBL/GenBank/DDBJ databases">
        <title>Fusibacter bizertensis strain WBS, isolated from littoral bottom sediments of the Arctic seas - biochemical and genomic analysis.</title>
        <authorList>
            <person name="Brioukhanov A.L."/>
        </authorList>
    </citation>
    <scope>NUCLEOTIDE SEQUENCE [LARGE SCALE GENOMIC DNA]</scope>
    <source>
        <strain evidence="1 2">WBS</strain>
    </source>
</reference>
<dbReference type="RefSeq" id="WP_281094307.1">
    <property type="nucleotide sequence ID" value="NZ_JARYZI010000006.1"/>
</dbReference>
<sequence>MDAKLLELVNEKLRLILDEAVFGEQSENIFKLHYGIDCKRLEPKAISKEVKLPMKKLKVELTKIDNRVFNILKKHDLFDEMYSSK</sequence>
<protein>
    <submittedName>
        <fullName evidence="1">Uncharacterized protein</fullName>
    </submittedName>
</protein>
<name>A0ABT6NDF4_9FIRM</name>
<proteinExistence type="predicted"/>
<gene>
    <name evidence="1" type="ORF">QE109_09895</name>
</gene>
<organism evidence="1 2">
    <name type="scientific">Fusibacter bizertensis</name>
    <dbReference type="NCBI Taxonomy" id="1488331"/>
    <lineage>
        <taxon>Bacteria</taxon>
        <taxon>Bacillati</taxon>
        <taxon>Bacillota</taxon>
        <taxon>Clostridia</taxon>
        <taxon>Eubacteriales</taxon>
        <taxon>Eubacteriales Family XII. Incertae Sedis</taxon>
        <taxon>Fusibacter</taxon>
    </lineage>
</organism>
<dbReference type="Proteomes" id="UP001158045">
    <property type="component" value="Unassembled WGS sequence"/>
</dbReference>
<evidence type="ECO:0000313" key="1">
    <source>
        <dbReference type="EMBL" id="MDH8678458.1"/>
    </source>
</evidence>
<comment type="caution">
    <text evidence="1">The sequence shown here is derived from an EMBL/GenBank/DDBJ whole genome shotgun (WGS) entry which is preliminary data.</text>
</comment>
<evidence type="ECO:0000313" key="2">
    <source>
        <dbReference type="Proteomes" id="UP001158045"/>
    </source>
</evidence>
<dbReference type="EMBL" id="JARYZI010000006">
    <property type="protein sequence ID" value="MDH8678458.1"/>
    <property type="molecule type" value="Genomic_DNA"/>
</dbReference>
<accession>A0ABT6NDF4</accession>